<protein>
    <submittedName>
        <fullName evidence="3">Uncharacterized protein</fullName>
    </submittedName>
</protein>
<reference evidence="3" key="1">
    <citation type="submission" date="2023-03" db="EMBL/GenBank/DDBJ databases">
        <title>Massive genome expansion in bonnet fungi (Mycena s.s.) driven by repeated elements and novel gene families across ecological guilds.</title>
        <authorList>
            <consortium name="Lawrence Berkeley National Laboratory"/>
            <person name="Harder C.B."/>
            <person name="Miyauchi S."/>
            <person name="Viragh M."/>
            <person name="Kuo A."/>
            <person name="Thoen E."/>
            <person name="Andreopoulos B."/>
            <person name="Lu D."/>
            <person name="Skrede I."/>
            <person name="Drula E."/>
            <person name="Henrissat B."/>
            <person name="Morin E."/>
            <person name="Kohler A."/>
            <person name="Barry K."/>
            <person name="LaButti K."/>
            <person name="Morin E."/>
            <person name="Salamov A."/>
            <person name="Lipzen A."/>
            <person name="Mereny Z."/>
            <person name="Hegedus B."/>
            <person name="Baldrian P."/>
            <person name="Stursova M."/>
            <person name="Weitz H."/>
            <person name="Taylor A."/>
            <person name="Grigoriev I.V."/>
            <person name="Nagy L.G."/>
            <person name="Martin F."/>
            <person name="Kauserud H."/>
        </authorList>
    </citation>
    <scope>NUCLEOTIDE SEQUENCE</scope>
    <source>
        <strain evidence="3">CBHHK002</strain>
    </source>
</reference>
<evidence type="ECO:0000256" key="2">
    <source>
        <dbReference type="SAM" id="MobiDB-lite"/>
    </source>
</evidence>
<evidence type="ECO:0000313" key="4">
    <source>
        <dbReference type="Proteomes" id="UP001218218"/>
    </source>
</evidence>
<evidence type="ECO:0000256" key="1">
    <source>
        <dbReference type="ARBA" id="ARBA00022801"/>
    </source>
</evidence>
<name>A0AAD6ZG42_9AGAR</name>
<comment type="caution">
    <text evidence="3">The sequence shown here is derived from an EMBL/GenBank/DDBJ whole genome shotgun (WGS) entry which is preliminary data.</text>
</comment>
<dbReference type="InterPro" id="IPR051540">
    <property type="entry name" value="S-2-haloacid_dehalogenase"/>
</dbReference>
<gene>
    <name evidence="3" type="ORF">DFH08DRAFT_1033960</name>
</gene>
<dbReference type="GO" id="GO:0016787">
    <property type="term" value="F:hydrolase activity"/>
    <property type="evidence" value="ECO:0007669"/>
    <property type="project" value="UniProtKB-KW"/>
</dbReference>
<dbReference type="PANTHER" id="PTHR43316:SF9">
    <property type="entry name" value="ACID DEHALOGENASE, PUTATIVE (AFU_ORTHOLOGUE AFUA_6G14460)-RELATED"/>
    <property type="match status" value="1"/>
</dbReference>
<dbReference type="PANTHER" id="PTHR43316">
    <property type="entry name" value="HYDROLASE, HALOACID DELAHOGENASE-RELATED"/>
    <property type="match status" value="1"/>
</dbReference>
<dbReference type="Gene3D" id="3.40.50.1000">
    <property type="entry name" value="HAD superfamily/HAD-like"/>
    <property type="match status" value="1"/>
</dbReference>
<dbReference type="InterPro" id="IPR023214">
    <property type="entry name" value="HAD_sf"/>
</dbReference>
<dbReference type="AlphaFoldDB" id="A0AAD6ZG42"/>
<dbReference type="InterPro" id="IPR036412">
    <property type="entry name" value="HAD-like_sf"/>
</dbReference>
<organism evidence="3 4">
    <name type="scientific">Mycena albidolilacea</name>
    <dbReference type="NCBI Taxonomy" id="1033008"/>
    <lineage>
        <taxon>Eukaryota</taxon>
        <taxon>Fungi</taxon>
        <taxon>Dikarya</taxon>
        <taxon>Basidiomycota</taxon>
        <taxon>Agaricomycotina</taxon>
        <taxon>Agaricomycetes</taxon>
        <taxon>Agaricomycetidae</taxon>
        <taxon>Agaricales</taxon>
        <taxon>Marasmiineae</taxon>
        <taxon>Mycenaceae</taxon>
        <taxon>Mycena</taxon>
    </lineage>
</organism>
<accession>A0AAD6ZG42</accession>
<dbReference type="EMBL" id="JARIHO010000051">
    <property type="protein sequence ID" value="KAJ7321361.1"/>
    <property type="molecule type" value="Genomic_DNA"/>
</dbReference>
<dbReference type="Proteomes" id="UP001218218">
    <property type="component" value="Unassembled WGS sequence"/>
</dbReference>
<proteinExistence type="predicted"/>
<feature type="region of interest" description="Disordered" evidence="2">
    <location>
        <begin position="1"/>
        <end position="28"/>
    </location>
</feature>
<keyword evidence="1" id="KW-0378">Hydrolase</keyword>
<dbReference type="Gene3D" id="1.10.150.750">
    <property type="match status" value="1"/>
</dbReference>
<keyword evidence="4" id="KW-1185">Reference proteome</keyword>
<evidence type="ECO:0000313" key="3">
    <source>
        <dbReference type="EMBL" id="KAJ7321361.1"/>
    </source>
</evidence>
<sequence length="317" mass="35563">MDELQRKKHTNSTSTRRNSPPAADARAKTPYDLSTIGQLGTLDDWKEDRKSIFRVLARFSHPSAGRTIRWTLEMQAIAWGCWIPAQMQEAIQDLTYKETGVFKALKALFSRSTYEFDRSEAVSFYLESEWEVKKRAPGAIYPDILSETYNDVALRLGMEPTGADAASFAQSMTNWPLVPDAAWCLAILHTIPGLSIAAIADADHDSLERMPAFTALAPYFDTVFTWDPCAAYKLDRAVFEKPVRYHDALGVRREHSCLVSLLADLDPARELRVPGVWMCYHRNLAENVHIRQGARPVLVKTNLADLAAMFVAAKAPS</sequence>
<feature type="compositionally biased region" description="Basic residues" evidence="2">
    <location>
        <begin position="1"/>
        <end position="10"/>
    </location>
</feature>
<dbReference type="SUPFAM" id="SSF56784">
    <property type="entry name" value="HAD-like"/>
    <property type="match status" value="1"/>
</dbReference>